<protein>
    <submittedName>
        <fullName evidence="1">Uncharacterized protein</fullName>
    </submittedName>
</protein>
<gene>
    <name evidence="1" type="ORF">BN938_2155</name>
</gene>
<dbReference type="STRING" id="1433126.BN938_2155"/>
<evidence type="ECO:0000313" key="2">
    <source>
        <dbReference type="Proteomes" id="UP000027616"/>
    </source>
</evidence>
<dbReference type="Gene3D" id="2.60.40.2620">
    <property type="entry name" value="Fimbrillin-like"/>
    <property type="match status" value="1"/>
</dbReference>
<sequence>MKKYLIFATLVAMVFVGCKKNTTAPPKKPTEKPVAAKFSGNILKSDVTTITTKTVTGPGWRLDGYGKVGVSMFPEVSERNADNVLADNIPYSISSDGDFKEIENAIYFPKTKKVDFVAYYPFSDKVSAANPVLEVDFSDQSTPILLGNTECFWADITGQTSTNSTLNFNFKRAQGLFVVRVDEGSSGHERYTKWIFSLENMPTRGLFDVKAGKISIPEKLRSASIKVRSYTFNIGRYPNTTIGDYYTIANIPPHQNAQFGSRFIRLTSPDGETTYDIPFKEDVEAGKQYDIKIELQESKRFLMTTSITDWIQAETNVSINE</sequence>
<dbReference type="KEGG" id="rbc:BN938_2155"/>
<dbReference type="InterPro" id="IPR042278">
    <property type="entry name" value="Mfa-like_1_N"/>
</dbReference>
<dbReference type="Gene3D" id="2.60.40.2630">
    <property type="match status" value="1"/>
</dbReference>
<dbReference type="HOGENOM" id="CLU_071232_0_0_10"/>
<dbReference type="PROSITE" id="PS51257">
    <property type="entry name" value="PROKAR_LIPOPROTEIN"/>
    <property type="match status" value="1"/>
</dbReference>
<name>A0A060RDH6_9BACT</name>
<evidence type="ECO:0000313" key="1">
    <source>
        <dbReference type="EMBL" id="CDN32228.1"/>
    </source>
</evidence>
<dbReference type="Pfam" id="PF13149">
    <property type="entry name" value="Mfa_like_1"/>
    <property type="match status" value="1"/>
</dbReference>
<proteinExistence type="predicted"/>
<dbReference type="Proteomes" id="UP000027616">
    <property type="component" value="Chromosome I"/>
</dbReference>
<dbReference type="CDD" id="cd13120">
    <property type="entry name" value="BF2867_like_N"/>
    <property type="match status" value="1"/>
</dbReference>
<organism evidence="1 2">
    <name type="scientific">Mucinivorans hirudinis</name>
    <dbReference type="NCBI Taxonomy" id="1433126"/>
    <lineage>
        <taxon>Bacteria</taxon>
        <taxon>Pseudomonadati</taxon>
        <taxon>Bacteroidota</taxon>
        <taxon>Bacteroidia</taxon>
        <taxon>Bacteroidales</taxon>
        <taxon>Rikenellaceae</taxon>
        <taxon>Mucinivorans</taxon>
    </lineage>
</organism>
<reference evidence="1 2" key="1">
    <citation type="journal article" date="2015" name="Genome Announc.">
        <title>Complete Genome Sequence of the Novel Leech Symbiont Mucinivorans hirudinis M3T.</title>
        <authorList>
            <person name="Nelson M.C."/>
            <person name="Bomar L."/>
            <person name="Graf J."/>
        </authorList>
    </citation>
    <scope>NUCLEOTIDE SEQUENCE [LARGE SCALE GENOMIC DNA]</scope>
    <source>
        <strain evidence="2">M3</strain>
    </source>
</reference>
<accession>A0A060RDH6</accession>
<dbReference type="CDD" id="cd13121">
    <property type="entry name" value="BF2867_like_C"/>
    <property type="match status" value="1"/>
</dbReference>
<dbReference type="EMBL" id="HG934468">
    <property type="protein sequence ID" value="CDN32228.1"/>
    <property type="molecule type" value="Genomic_DNA"/>
</dbReference>
<dbReference type="AlphaFoldDB" id="A0A060RDH6"/>
<dbReference type="InterPro" id="IPR025049">
    <property type="entry name" value="Mfa-like_1"/>
</dbReference>
<dbReference type="OrthoDB" id="1002994at2"/>
<keyword evidence="2" id="KW-1185">Reference proteome</keyword>